<name>A0A934NTW9_9NOCA</name>
<dbReference type="PANTHER" id="PTHR48098">
    <property type="entry name" value="ENTEROCHELIN ESTERASE-RELATED"/>
    <property type="match status" value="1"/>
</dbReference>
<dbReference type="Gene3D" id="3.40.50.1820">
    <property type="entry name" value="alpha/beta hydrolase"/>
    <property type="match status" value="1"/>
</dbReference>
<keyword evidence="3" id="KW-1185">Reference proteome</keyword>
<dbReference type="EMBL" id="JAEMNV010000006">
    <property type="protein sequence ID" value="MBJ8341137.1"/>
    <property type="molecule type" value="Genomic_DNA"/>
</dbReference>
<feature type="signal peptide" evidence="1">
    <location>
        <begin position="1"/>
        <end position="31"/>
    </location>
</feature>
<dbReference type="PANTHER" id="PTHR48098:SF1">
    <property type="entry name" value="DIACYLGLYCEROL ACYLTRANSFERASE_MYCOLYLTRANSFERASE AG85A"/>
    <property type="match status" value="1"/>
</dbReference>
<evidence type="ECO:0000256" key="1">
    <source>
        <dbReference type="SAM" id="SignalP"/>
    </source>
</evidence>
<dbReference type="InterPro" id="IPR000801">
    <property type="entry name" value="Esterase-like"/>
</dbReference>
<protein>
    <submittedName>
        <fullName evidence="2">Esterase family protein</fullName>
    </submittedName>
</protein>
<sequence>MRRSAWLATKISVIAGALVAAPLVAAGPAGADPIIANGDVFSRVTAPDGTYIKSVEVEDSRSLIITVHATSMNKDVPVQVQRPRDTSQPRPVLYLLNGADGGEGTAQWKLRTDALKFLEDKDINVVSPVGGAWSYYTDWKNIDPVLGNNKWKTFLTKELPPLIDAALGTSGKNGIAGLSTSGTTVLNLPIAAPGLYQSAAAYSGCAQTSDPVGQRAVGITVWWGGGKVENMYGAPDDPLWRENDPYLRAAELRGLSMYISTGSGIPGIHDNLGDPHSLPGVEGLANQIIIGGAIEAATNFCTHNLMNRLNELQIPAHYNFRSTGTHSWGYWEDDLKDSWPVLAGPLGIA</sequence>
<evidence type="ECO:0000313" key="2">
    <source>
        <dbReference type="EMBL" id="MBJ8341137.1"/>
    </source>
</evidence>
<evidence type="ECO:0000313" key="3">
    <source>
        <dbReference type="Proteomes" id="UP000655868"/>
    </source>
</evidence>
<organism evidence="2 3">
    <name type="scientific">Antrihabitans stalagmiti</name>
    <dbReference type="NCBI Taxonomy" id="2799499"/>
    <lineage>
        <taxon>Bacteria</taxon>
        <taxon>Bacillati</taxon>
        <taxon>Actinomycetota</taxon>
        <taxon>Actinomycetes</taxon>
        <taxon>Mycobacteriales</taxon>
        <taxon>Nocardiaceae</taxon>
        <taxon>Antrihabitans</taxon>
    </lineage>
</organism>
<dbReference type="InterPro" id="IPR050583">
    <property type="entry name" value="Mycobacterial_A85_antigen"/>
</dbReference>
<gene>
    <name evidence="2" type="ORF">JGU71_19810</name>
</gene>
<keyword evidence="1" id="KW-0732">Signal</keyword>
<comment type="caution">
    <text evidence="2">The sequence shown here is derived from an EMBL/GenBank/DDBJ whole genome shotgun (WGS) entry which is preliminary data.</text>
</comment>
<dbReference type="SUPFAM" id="SSF53474">
    <property type="entry name" value="alpha/beta-Hydrolases"/>
    <property type="match status" value="1"/>
</dbReference>
<dbReference type="Pfam" id="PF00756">
    <property type="entry name" value="Esterase"/>
    <property type="match status" value="1"/>
</dbReference>
<accession>A0A934NTW9</accession>
<dbReference type="AlphaFoldDB" id="A0A934NTW9"/>
<dbReference type="RefSeq" id="WP_199706000.1">
    <property type="nucleotide sequence ID" value="NZ_JAEMNV010000006.1"/>
</dbReference>
<dbReference type="GO" id="GO:0016747">
    <property type="term" value="F:acyltransferase activity, transferring groups other than amino-acyl groups"/>
    <property type="evidence" value="ECO:0007669"/>
    <property type="project" value="TreeGrafter"/>
</dbReference>
<feature type="chain" id="PRO_5037428025" evidence="1">
    <location>
        <begin position="32"/>
        <end position="349"/>
    </location>
</feature>
<dbReference type="Proteomes" id="UP000655868">
    <property type="component" value="Unassembled WGS sequence"/>
</dbReference>
<reference evidence="2" key="1">
    <citation type="submission" date="2020-12" db="EMBL/GenBank/DDBJ databases">
        <title>Antrihabitans popcorni sp. nov. and Antrihabitans auranticaus sp. nov., isolated from a larva cave.</title>
        <authorList>
            <person name="Lee S.D."/>
            <person name="Kim I.S."/>
        </authorList>
    </citation>
    <scope>NUCLEOTIDE SEQUENCE</scope>
    <source>
        <strain evidence="2">YC3-6</strain>
    </source>
</reference>
<proteinExistence type="predicted"/>
<dbReference type="InterPro" id="IPR029058">
    <property type="entry name" value="AB_hydrolase_fold"/>
</dbReference>